<evidence type="ECO:0008006" key="6">
    <source>
        <dbReference type="Google" id="ProtNLM"/>
    </source>
</evidence>
<comment type="caution">
    <text evidence="4">The sequence shown here is derived from an EMBL/GenBank/DDBJ whole genome shotgun (WGS) entry which is preliminary data.</text>
</comment>
<feature type="domain" description="Metalloprotease TldD/E N-terminal" evidence="2">
    <location>
        <begin position="15"/>
        <end position="71"/>
    </location>
</feature>
<dbReference type="PANTHER" id="PTHR43421:SF1">
    <property type="entry name" value="METALLOPROTEASE PMBA"/>
    <property type="match status" value="1"/>
</dbReference>
<evidence type="ECO:0000259" key="3">
    <source>
        <dbReference type="Pfam" id="PF19289"/>
    </source>
</evidence>
<organism evidence="4 5">
    <name type="scientific">Candidatus Edwardsbacteria bacterium GWF2_54_11</name>
    <dbReference type="NCBI Taxonomy" id="1817851"/>
    <lineage>
        <taxon>Bacteria</taxon>
        <taxon>Candidatus Edwardsiibacteriota</taxon>
    </lineage>
</organism>
<dbReference type="PANTHER" id="PTHR43421">
    <property type="entry name" value="METALLOPROTEASE PMBA"/>
    <property type="match status" value="1"/>
</dbReference>
<dbReference type="Pfam" id="PF19289">
    <property type="entry name" value="PmbA_TldD_3rd"/>
    <property type="match status" value="1"/>
</dbReference>
<sequence>MEKLLEMAGRAADQAEVFSAEQTARSVSFQDAKLYDIRTSFLSGVSLRIIKDGKLGFAYTRNLNDRQGLLDNALDSLRGGVEAHYDLPDTKEGKDLGTCDPAAAKLTNEQLVDEAKRVCEILKAKAAGEIMAGAYVSVDYLRILNSKGADLGQRNSTAGSYSSIIFPGSGSGISREVRSRSIGKMPDSLIAEMTDLFGKGQKTVQPRGGRMKVLFMPDSMITLLWRIASGLSGRSLYEKISPIAGKLEQKIFSPKLSIFDDPLNDAYPGARSWDDEGVPCKKLSLIEQGVLKDFFYDLKYAEKTGATPTGHGYRGDIWGGDPVTTRPGPFLGHLFIKPGTASLAKLISQMDRGIIIEGAMGAHSGNIPNGDYSIGISPGLYVENGQIVGRVKNAMAAGNIYETLANVLEVGDTLYPSFEGARVPPLLCEGVSVTTKS</sequence>
<dbReference type="Proteomes" id="UP000177230">
    <property type="component" value="Unassembled WGS sequence"/>
</dbReference>
<proteinExistence type="inferred from homology"/>
<accession>A0A1F5RCD7</accession>
<dbReference type="InterPro" id="IPR002510">
    <property type="entry name" value="Metalloprtase-TldD/E_N"/>
</dbReference>
<dbReference type="InterPro" id="IPR045569">
    <property type="entry name" value="Metalloprtase-TldD/E_C"/>
</dbReference>
<dbReference type="GO" id="GO:0008237">
    <property type="term" value="F:metallopeptidase activity"/>
    <property type="evidence" value="ECO:0007669"/>
    <property type="project" value="InterPro"/>
</dbReference>
<dbReference type="SUPFAM" id="SSF111283">
    <property type="entry name" value="Putative modulator of DNA gyrase, PmbA/TldD"/>
    <property type="match status" value="1"/>
</dbReference>
<comment type="similarity">
    <text evidence="1">Belongs to the peptidase U62 family.</text>
</comment>
<dbReference type="InterPro" id="IPR035068">
    <property type="entry name" value="TldD/PmbA_N"/>
</dbReference>
<protein>
    <recommendedName>
        <fullName evidence="6">Peptidase C69</fullName>
    </recommendedName>
</protein>
<name>A0A1F5RCD7_9BACT</name>
<dbReference type="Gene3D" id="3.30.2290.10">
    <property type="entry name" value="PmbA/TldD superfamily"/>
    <property type="match status" value="1"/>
</dbReference>
<feature type="domain" description="Metalloprotease TldD/E C-terminal" evidence="3">
    <location>
        <begin position="209"/>
        <end position="434"/>
    </location>
</feature>
<gene>
    <name evidence="4" type="ORF">A2024_03535</name>
</gene>
<dbReference type="GO" id="GO:0005829">
    <property type="term" value="C:cytosol"/>
    <property type="evidence" value="ECO:0007669"/>
    <property type="project" value="TreeGrafter"/>
</dbReference>
<dbReference type="AlphaFoldDB" id="A0A1F5RCD7"/>
<dbReference type="InterPro" id="IPR047657">
    <property type="entry name" value="PmbA"/>
</dbReference>
<dbReference type="Pfam" id="PF01523">
    <property type="entry name" value="PmbA_TldD_1st"/>
    <property type="match status" value="1"/>
</dbReference>
<evidence type="ECO:0000256" key="1">
    <source>
        <dbReference type="ARBA" id="ARBA00005836"/>
    </source>
</evidence>
<reference evidence="4 5" key="1">
    <citation type="journal article" date="2016" name="Nat. Commun.">
        <title>Thousands of microbial genomes shed light on interconnected biogeochemical processes in an aquifer system.</title>
        <authorList>
            <person name="Anantharaman K."/>
            <person name="Brown C.T."/>
            <person name="Hug L.A."/>
            <person name="Sharon I."/>
            <person name="Castelle C.J."/>
            <person name="Probst A.J."/>
            <person name="Thomas B.C."/>
            <person name="Singh A."/>
            <person name="Wilkins M.J."/>
            <person name="Karaoz U."/>
            <person name="Brodie E.L."/>
            <person name="Williams K.H."/>
            <person name="Hubbard S.S."/>
            <person name="Banfield J.F."/>
        </authorList>
    </citation>
    <scope>NUCLEOTIDE SEQUENCE [LARGE SCALE GENOMIC DNA]</scope>
</reference>
<evidence type="ECO:0000313" key="5">
    <source>
        <dbReference type="Proteomes" id="UP000177230"/>
    </source>
</evidence>
<dbReference type="InterPro" id="IPR036059">
    <property type="entry name" value="TldD/PmbA_sf"/>
</dbReference>
<evidence type="ECO:0000259" key="2">
    <source>
        <dbReference type="Pfam" id="PF01523"/>
    </source>
</evidence>
<dbReference type="GO" id="GO:0006508">
    <property type="term" value="P:proteolysis"/>
    <property type="evidence" value="ECO:0007669"/>
    <property type="project" value="InterPro"/>
</dbReference>
<dbReference type="EMBL" id="MFFM01000034">
    <property type="protein sequence ID" value="OGF12072.1"/>
    <property type="molecule type" value="Genomic_DNA"/>
</dbReference>
<evidence type="ECO:0000313" key="4">
    <source>
        <dbReference type="EMBL" id="OGF12072.1"/>
    </source>
</evidence>